<dbReference type="EMBL" id="ML977140">
    <property type="protein sequence ID" value="KAF1991217.1"/>
    <property type="molecule type" value="Genomic_DNA"/>
</dbReference>
<keyword evidence="5" id="KW-1185">Reference proteome</keyword>
<dbReference type="InterPro" id="IPR005123">
    <property type="entry name" value="Oxoglu/Fe-dep_dioxygenase_dom"/>
</dbReference>
<dbReference type="PROSITE" id="PS51471">
    <property type="entry name" value="FE2OG_OXY"/>
    <property type="match status" value="1"/>
</dbReference>
<protein>
    <submittedName>
        <fullName evidence="4">Clavaminate synthase-like protein</fullName>
    </submittedName>
</protein>
<accession>A0A6G1HDS2</accession>
<dbReference type="Gene3D" id="2.60.120.330">
    <property type="entry name" value="B-lactam Antibiotic, Isopenicillin N Synthase, Chain"/>
    <property type="match status" value="1"/>
</dbReference>
<keyword evidence="2" id="KW-0408">Iron</keyword>
<dbReference type="GO" id="GO:0046872">
    <property type="term" value="F:metal ion binding"/>
    <property type="evidence" value="ECO:0007669"/>
    <property type="project" value="UniProtKB-KW"/>
</dbReference>
<keyword evidence="2" id="KW-0560">Oxidoreductase</keyword>
<dbReference type="GO" id="GO:0016491">
    <property type="term" value="F:oxidoreductase activity"/>
    <property type="evidence" value="ECO:0007669"/>
    <property type="project" value="UniProtKB-KW"/>
</dbReference>
<feature type="domain" description="Fe2OG dioxygenase" evidence="3">
    <location>
        <begin position="201"/>
        <end position="318"/>
    </location>
</feature>
<keyword evidence="2" id="KW-0479">Metal-binding</keyword>
<dbReference type="PANTHER" id="PTHR47990">
    <property type="entry name" value="2-OXOGLUTARATE (2OG) AND FE(II)-DEPENDENT OXYGENASE SUPERFAMILY PROTEIN-RELATED"/>
    <property type="match status" value="1"/>
</dbReference>
<dbReference type="OrthoDB" id="288590at2759"/>
<comment type="similarity">
    <text evidence="1 2">Belongs to the iron/ascorbate-dependent oxidoreductase family.</text>
</comment>
<dbReference type="AlphaFoldDB" id="A0A6G1HDS2"/>
<dbReference type="PRINTS" id="PR00682">
    <property type="entry name" value="IPNSYNTHASE"/>
</dbReference>
<dbReference type="InterPro" id="IPR044861">
    <property type="entry name" value="IPNS-like_FE2OG_OXY"/>
</dbReference>
<evidence type="ECO:0000259" key="3">
    <source>
        <dbReference type="PROSITE" id="PS51471"/>
    </source>
</evidence>
<dbReference type="Pfam" id="PF14226">
    <property type="entry name" value="DIOX_N"/>
    <property type="match status" value="1"/>
</dbReference>
<evidence type="ECO:0000256" key="1">
    <source>
        <dbReference type="ARBA" id="ARBA00008056"/>
    </source>
</evidence>
<evidence type="ECO:0000313" key="4">
    <source>
        <dbReference type="EMBL" id="KAF1991217.1"/>
    </source>
</evidence>
<dbReference type="Proteomes" id="UP000800041">
    <property type="component" value="Unassembled WGS sequence"/>
</dbReference>
<reference evidence="4" key="1">
    <citation type="journal article" date="2020" name="Stud. Mycol.">
        <title>101 Dothideomycetes genomes: a test case for predicting lifestyles and emergence of pathogens.</title>
        <authorList>
            <person name="Haridas S."/>
            <person name="Albert R."/>
            <person name="Binder M."/>
            <person name="Bloem J."/>
            <person name="Labutti K."/>
            <person name="Salamov A."/>
            <person name="Andreopoulos B."/>
            <person name="Baker S."/>
            <person name="Barry K."/>
            <person name="Bills G."/>
            <person name="Bluhm B."/>
            <person name="Cannon C."/>
            <person name="Castanera R."/>
            <person name="Culley D."/>
            <person name="Daum C."/>
            <person name="Ezra D."/>
            <person name="Gonzalez J."/>
            <person name="Henrissat B."/>
            <person name="Kuo A."/>
            <person name="Liang C."/>
            <person name="Lipzen A."/>
            <person name="Lutzoni F."/>
            <person name="Magnuson J."/>
            <person name="Mondo S."/>
            <person name="Nolan M."/>
            <person name="Ohm R."/>
            <person name="Pangilinan J."/>
            <person name="Park H.-J."/>
            <person name="Ramirez L."/>
            <person name="Alfaro M."/>
            <person name="Sun H."/>
            <person name="Tritt A."/>
            <person name="Yoshinaga Y."/>
            <person name="Zwiers L.-H."/>
            <person name="Turgeon B."/>
            <person name="Goodwin S."/>
            <person name="Spatafora J."/>
            <person name="Crous P."/>
            <person name="Grigoriev I."/>
        </authorList>
    </citation>
    <scope>NUCLEOTIDE SEQUENCE</scope>
    <source>
        <strain evidence="4">CBS 113979</strain>
    </source>
</reference>
<name>A0A6G1HDS2_9PEZI</name>
<dbReference type="Pfam" id="PF03171">
    <property type="entry name" value="2OG-FeII_Oxy"/>
    <property type="match status" value="1"/>
</dbReference>
<dbReference type="SUPFAM" id="SSF51197">
    <property type="entry name" value="Clavaminate synthase-like"/>
    <property type="match status" value="1"/>
</dbReference>
<organism evidence="4 5">
    <name type="scientific">Aulographum hederae CBS 113979</name>
    <dbReference type="NCBI Taxonomy" id="1176131"/>
    <lineage>
        <taxon>Eukaryota</taxon>
        <taxon>Fungi</taxon>
        <taxon>Dikarya</taxon>
        <taxon>Ascomycota</taxon>
        <taxon>Pezizomycotina</taxon>
        <taxon>Dothideomycetes</taxon>
        <taxon>Pleosporomycetidae</taxon>
        <taxon>Aulographales</taxon>
        <taxon>Aulographaceae</taxon>
    </lineage>
</organism>
<dbReference type="InterPro" id="IPR050231">
    <property type="entry name" value="Iron_ascorbate_oxido_reductase"/>
</dbReference>
<dbReference type="GO" id="GO:0044283">
    <property type="term" value="P:small molecule biosynthetic process"/>
    <property type="evidence" value="ECO:0007669"/>
    <property type="project" value="UniProtKB-ARBA"/>
</dbReference>
<dbReference type="InterPro" id="IPR027443">
    <property type="entry name" value="IPNS-like_sf"/>
</dbReference>
<evidence type="ECO:0000256" key="2">
    <source>
        <dbReference type="RuleBase" id="RU003682"/>
    </source>
</evidence>
<dbReference type="InterPro" id="IPR026992">
    <property type="entry name" value="DIOX_N"/>
</dbReference>
<gene>
    <name evidence="4" type="ORF">K402DRAFT_369157</name>
</gene>
<sequence>MASTSEEARAATAYMRERLSKQGKPSFLPPYKIPIIDLSPSFSQSLSSRKAVAAQIHSACTTTGFFYITHHSIPQSTLFNTLSLASRFFDILSPAQKDAIHMKNSSLHRGYEPASYTTIAGDAETKEGFNWGYEASLDPSGGDGRYIELDGSTRTDANLWPSEEDLPGFKDGIKEYYGAVLQLARHLFRLFALSLDLDESYFDEVMTHPGGIARLLKYPSAAAKNGVNDAGGEVEEVGLGAHTDYECFTLLLSSSTPGLEILSPSNTWIRAEPVPDSFIVNVADFLMRWTNGVYKSTIHRVVNRSQEERYSVPFFFSINYDAMVETLPTCVSDNNPAKFAPIKAGEYILERLNDATADGENGYGSAPKS</sequence>
<proteinExistence type="inferred from homology"/>
<evidence type="ECO:0000313" key="5">
    <source>
        <dbReference type="Proteomes" id="UP000800041"/>
    </source>
</evidence>